<proteinExistence type="predicted"/>
<dbReference type="Proteomes" id="UP001058271">
    <property type="component" value="Chromosome"/>
</dbReference>
<accession>A0ABY5ZB88</accession>
<dbReference type="InterPro" id="IPR036514">
    <property type="entry name" value="SGNH_hydro_sf"/>
</dbReference>
<evidence type="ECO:0000313" key="1">
    <source>
        <dbReference type="EMBL" id="UWZ39370.1"/>
    </source>
</evidence>
<gene>
    <name evidence="1" type="ORF">Drose_14700</name>
</gene>
<keyword evidence="2" id="KW-1185">Reference proteome</keyword>
<reference evidence="1" key="1">
    <citation type="submission" date="2021-04" db="EMBL/GenBank/DDBJ databases">
        <title>Biosynthetic gene clusters of Dactylosporangioum roseum.</title>
        <authorList>
            <person name="Hartkoorn R.C."/>
            <person name="Beaudoing E."/>
            <person name="Hot D."/>
            <person name="Moureu S."/>
        </authorList>
    </citation>
    <scope>NUCLEOTIDE SEQUENCE</scope>
    <source>
        <strain evidence="1">NRRL B-16295</strain>
    </source>
</reference>
<dbReference type="SUPFAM" id="SSF52266">
    <property type="entry name" value="SGNH hydrolase"/>
    <property type="match status" value="1"/>
</dbReference>
<evidence type="ECO:0000313" key="2">
    <source>
        <dbReference type="Proteomes" id="UP001058271"/>
    </source>
</evidence>
<sequence>MDQQISLTPHMRQYEDFATGAIRWLPYLMFFNRPDYRSAVVNTDSGGFRISHGPAGAVSLYGSMPDGEVSLVLGASPAFGFGASSDERTLCSQLSQKPSSVPWLNLAAPGFNSTQEMVLFMLHRHQLPRVRDVVVLSGLNNLVVAGLPAAGSDYGQFFFSGEFFRQLGVPGMGQRYEQPRWALGRIAQAVRRIGSPDEPDGAAPPDPAQRIEIAVRNTVRDLDRCREVAAHAGARLHFVLQPTAAWTGKTYTREERLLIEENTAERPGMWDLFNPVLTRPVHREYAGRLAAACAERSLPFLDLNAALGSADVADEWLFVDQAHLNDEGNAAAARIIATELGLTG</sequence>
<dbReference type="EMBL" id="CP073721">
    <property type="protein sequence ID" value="UWZ39370.1"/>
    <property type="molecule type" value="Genomic_DNA"/>
</dbReference>
<dbReference type="Gene3D" id="3.40.50.1110">
    <property type="entry name" value="SGNH hydrolase"/>
    <property type="match status" value="1"/>
</dbReference>
<protein>
    <submittedName>
        <fullName evidence="1">Inducer of phenazine A</fullName>
    </submittedName>
</protein>
<organism evidence="1 2">
    <name type="scientific">Dactylosporangium roseum</name>
    <dbReference type="NCBI Taxonomy" id="47989"/>
    <lineage>
        <taxon>Bacteria</taxon>
        <taxon>Bacillati</taxon>
        <taxon>Actinomycetota</taxon>
        <taxon>Actinomycetes</taxon>
        <taxon>Micromonosporales</taxon>
        <taxon>Micromonosporaceae</taxon>
        <taxon>Dactylosporangium</taxon>
    </lineage>
</organism>
<dbReference type="RefSeq" id="WP_260728773.1">
    <property type="nucleotide sequence ID" value="NZ_BAAABS010000004.1"/>
</dbReference>
<name>A0ABY5ZB88_9ACTN</name>